<keyword evidence="2" id="KW-0238">DNA-binding</keyword>
<evidence type="ECO:0000256" key="1">
    <source>
        <dbReference type="ARBA" id="ARBA00023015"/>
    </source>
</evidence>
<dbReference type="Gene3D" id="1.10.10.10">
    <property type="entry name" value="Winged helix-like DNA-binding domain superfamily/Winged helix DNA-binding domain"/>
    <property type="match status" value="1"/>
</dbReference>
<dbReference type="InterPro" id="IPR011991">
    <property type="entry name" value="ArsR-like_HTH"/>
</dbReference>
<sequence length="157" mass="17645">MHTMELDATDRAIIAELSRDGRLSVAALAERVHVSRAHCYSRLNRLQDAGAITGFTVTVDPERLGFGASAHVALKLRQHNWRELRAQLLAVPEVSQVSLVGGNMDVMIMVRARNIADLRRVVFEHLQALPGVVDTQTYMIFEDHTSARYLEDRPERS</sequence>
<evidence type="ECO:0000313" key="5">
    <source>
        <dbReference type="EMBL" id="SJN29901.1"/>
    </source>
</evidence>
<evidence type="ECO:0000256" key="2">
    <source>
        <dbReference type="ARBA" id="ARBA00023125"/>
    </source>
</evidence>
<dbReference type="InterPro" id="IPR036390">
    <property type="entry name" value="WH_DNA-bd_sf"/>
</dbReference>
<gene>
    <name evidence="5" type="ORF">FM125_07835</name>
</gene>
<dbReference type="PRINTS" id="PR00033">
    <property type="entry name" value="HTHASNC"/>
</dbReference>
<dbReference type="GO" id="GO:0043565">
    <property type="term" value="F:sequence-specific DNA binding"/>
    <property type="evidence" value="ECO:0007669"/>
    <property type="project" value="InterPro"/>
</dbReference>
<dbReference type="GO" id="GO:0005829">
    <property type="term" value="C:cytosol"/>
    <property type="evidence" value="ECO:0007669"/>
    <property type="project" value="TreeGrafter"/>
</dbReference>
<dbReference type="SUPFAM" id="SSF54909">
    <property type="entry name" value="Dimeric alpha+beta barrel"/>
    <property type="match status" value="1"/>
</dbReference>
<dbReference type="PROSITE" id="PS50956">
    <property type="entry name" value="HTH_ASNC_2"/>
    <property type="match status" value="1"/>
</dbReference>
<accession>A0A1R4JCM5</accession>
<evidence type="ECO:0000256" key="3">
    <source>
        <dbReference type="ARBA" id="ARBA00023163"/>
    </source>
</evidence>
<feature type="domain" description="HTH asnC-type" evidence="4">
    <location>
        <begin position="6"/>
        <end position="67"/>
    </location>
</feature>
<dbReference type="PANTHER" id="PTHR30154">
    <property type="entry name" value="LEUCINE-RESPONSIVE REGULATORY PROTEIN"/>
    <property type="match status" value="1"/>
</dbReference>
<protein>
    <submittedName>
        <fullName evidence="5">Transcriptional regulator, AsnC family</fullName>
    </submittedName>
</protein>
<dbReference type="InterPro" id="IPR019888">
    <property type="entry name" value="Tscrpt_reg_AsnC-like"/>
</dbReference>
<dbReference type="AlphaFoldDB" id="A0A1R4JCM5"/>
<evidence type="ECO:0000259" key="4">
    <source>
        <dbReference type="PROSITE" id="PS50956"/>
    </source>
</evidence>
<dbReference type="InterPro" id="IPR036388">
    <property type="entry name" value="WH-like_DNA-bd_sf"/>
</dbReference>
<dbReference type="SMART" id="SM00344">
    <property type="entry name" value="HTH_ASNC"/>
    <property type="match status" value="1"/>
</dbReference>
<dbReference type="EMBL" id="FUKP01000054">
    <property type="protein sequence ID" value="SJN29901.1"/>
    <property type="molecule type" value="Genomic_DNA"/>
</dbReference>
<organism evidence="5 6">
    <name type="scientific">Micrococcus lylae</name>
    <dbReference type="NCBI Taxonomy" id="1273"/>
    <lineage>
        <taxon>Bacteria</taxon>
        <taxon>Bacillati</taxon>
        <taxon>Actinomycetota</taxon>
        <taxon>Actinomycetes</taxon>
        <taxon>Micrococcales</taxon>
        <taxon>Micrococcaceae</taxon>
        <taxon>Micrococcus</taxon>
    </lineage>
</organism>
<dbReference type="GO" id="GO:0043200">
    <property type="term" value="P:response to amino acid"/>
    <property type="evidence" value="ECO:0007669"/>
    <property type="project" value="TreeGrafter"/>
</dbReference>
<dbReference type="CDD" id="cd00090">
    <property type="entry name" value="HTH_ARSR"/>
    <property type="match status" value="1"/>
</dbReference>
<name>A0A1R4JCM5_9MICC</name>
<dbReference type="InterPro" id="IPR000485">
    <property type="entry name" value="AsnC-type_HTH_dom"/>
</dbReference>
<dbReference type="Gene3D" id="3.30.70.920">
    <property type="match status" value="1"/>
</dbReference>
<dbReference type="InterPro" id="IPR011008">
    <property type="entry name" value="Dimeric_a/b-barrel"/>
</dbReference>
<proteinExistence type="predicted"/>
<dbReference type="SUPFAM" id="SSF46785">
    <property type="entry name" value="Winged helix' DNA-binding domain"/>
    <property type="match status" value="1"/>
</dbReference>
<keyword evidence="3" id="KW-0804">Transcription</keyword>
<dbReference type="Proteomes" id="UP000196230">
    <property type="component" value="Unassembled WGS sequence"/>
</dbReference>
<evidence type="ECO:0000313" key="6">
    <source>
        <dbReference type="Proteomes" id="UP000196230"/>
    </source>
</evidence>
<reference evidence="5 6" key="1">
    <citation type="submission" date="2017-02" db="EMBL/GenBank/DDBJ databases">
        <authorList>
            <person name="Peterson S.W."/>
        </authorList>
    </citation>
    <scope>NUCLEOTIDE SEQUENCE [LARGE SCALE GENOMIC DNA]</scope>
    <source>
        <strain evidence="5 6">2B3F</strain>
    </source>
</reference>
<dbReference type="Pfam" id="PF01037">
    <property type="entry name" value="AsnC_trans_reg"/>
    <property type="match status" value="1"/>
</dbReference>
<dbReference type="InterPro" id="IPR019887">
    <property type="entry name" value="Tscrpt_reg_AsnC/Lrp_C"/>
</dbReference>
<dbReference type="Pfam" id="PF13404">
    <property type="entry name" value="HTH_AsnC-type"/>
    <property type="match status" value="1"/>
</dbReference>
<dbReference type="PANTHER" id="PTHR30154:SF34">
    <property type="entry name" value="TRANSCRIPTIONAL REGULATOR AZLB"/>
    <property type="match status" value="1"/>
</dbReference>
<keyword evidence="1" id="KW-0805">Transcription regulation</keyword>